<feature type="domain" description="EF-hand" evidence="7">
    <location>
        <begin position="100"/>
        <end position="135"/>
    </location>
</feature>
<dbReference type="InterPro" id="IPR011992">
    <property type="entry name" value="EF-hand-dom_pair"/>
</dbReference>
<dbReference type="Proteomes" id="UP000681722">
    <property type="component" value="Unassembled WGS sequence"/>
</dbReference>
<dbReference type="Pfam" id="PF13833">
    <property type="entry name" value="EF-hand_8"/>
    <property type="match status" value="1"/>
</dbReference>
<dbReference type="InterPro" id="IPR028846">
    <property type="entry name" value="Recoverin"/>
</dbReference>
<accession>A0A814S386</accession>
<evidence type="ECO:0000256" key="5">
    <source>
        <dbReference type="ARBA" id="ARBA00022837"/>
    </source>
</evidence>
<dbReference type="FunFam" id="1.10.238.10:FF:000009">
    <property type="entry name" value="Visinin-like protein 1"/>
    <property type="match status" value="1"/>
</dbReference>
<comment type="caution">
    <text evidence="8">The sequence shown here is derived from an EMBL/GenBank/DDBJ whole genome shotgun (WGS) entry which is preliminary data.</text>
</comment>
<dbReference type="Proteomes" id="UP000663829">
    <property type="component" value="Unassembled WGS sequence"/>
</dbReference>
<gene>
    <name evidence="8" type="ORF">GPM918_LOCUS20626</name>
    <name evidence="9" type="ORF">SRO942_LOCUS20626</name>
</gene>
<dbReference type="Gene3D" id="1.10.238.10">
    <property type="entry name" value="EF-hand"/>
    <property type="match status" value="1"/>
</dbReference>
<protein>
    <recommendedName>
        <fullName evidence="7">EF-hand domain-containing protein</fullName>
    </recommendedName>
</protein>
<dbReference type="AlphaFoldDB" id="A0A814S386"/>
<dbReference type="PROSITE" id="PS50222">
    <property type="entry name" value="EF_HAND_2"/>
    <property type="match status" value="2"/>
</dbReference>
<evidence type="ECO:0000259" key="7">
    <source>
        <dbReference type="PROSITE" id="PS50222"/>
    </source>
</evidence>
<dbReference type="OrthoDB" id="9994167at2759"/>
<keyword evidence="3" id="KW-0479">Metal-binding</keyword>
<evidence type="ECO:0000313" key="10">
    <source>
        <dbReference type="Proteomes" id="UP000663829"/>
    </source>
</evidence>
<evidence type="ECO:0000256" key="4">
    <source>
        <dbReference type="ARBA" id="ARBA00022737"/>
    </source>
</evidence>
<dbReference type="CDD" id="cd00051">
    <property type="entry name" value="EFh"/>
    <property type="match status" value="1"/>
</dbReference>
<dbReference type="InterPro" id="IPR002048">
    <property type="entry name" value="EF_hand_dom"/>
</dbReference>
<organism evidence="8 10">
    <name type="scientific">Didymodactylos carnosus</name>
    <dbReference type="NCBI Taxonomy" id="1234261"/>
    <lineage>
        <taxon>Eukaryota</taxon>
        <taxon>Metazoa</taxon>
        <taxon>Spiralia</taxon>
        <taxon>Gnathifera</taxon>
        <taxon>Rotifera</taxon>
        <taxon>Eurotatoria</taxon>
        <taxon>Bdelloidea</taxon>
        <taxon>Philodinida</taxon>
        <taxon>Philodinidae</taxon>
        <taxon>Didymodactylos</taxon>
    </lineage>
</organism>
<keyword evidence="10" id="KW-1185">Reference proteome</keyword>
<keyword evidence="6" id="KW-0449">Lipoprotein</keyword>
<dbReference type="PROSITE" id="PS00018">
    <property type="entry name" value="EF_HAND_1"/>
    <property type="match status" value="3"/>
</dbReference>
<evidence type="ECO:0000256" key="1">
    <source>
        <dbReference type="ARBA" id="ARBA00006049"/>
    </source>
</evidence>
<evidence type="ECO:0000256" key="2">
    <source>
        <dbReference type="ARBA" id="ARBA00022707"/>
    </source>
</evidence>
<proteinExistence type="inferred from homology"/>
<evidence type="ECO:0000256" key="6">
    <source>
        <dbReference type="ARBA" id="ARBA00023288"/>
    </source>
</evidence>
<dbReference type="SMART" id="SM00054">
    <property type="entry name" value="EFh"/>
    <property type="match status" value="3"/>
</dbReference>
<dbReference type="PANTHER" id="PTHR23055:SF178">
    <property type="entry name" value="NEUROCALCIN HOMOLOG"/>
    <property type="match status" value="1"/>
</dbReference>
<dbReference type="EMBL" id="CAJOBC010006574">
    <property type="protein sequence ID" value="CAF3903618.1"/>
    <property type="molecule type" value="Genomic_DNA"/>
</dbReference>
<keyword evidence="4" id="KW-0677">Repeat</keyword>
<dbReference type="PRINTS" id="PR00450">
    <property type="entry name" value="RECOVERIN"/>
</dbReference>
<dbReference type="InterPro" id="IPR018247">
    <property type="entry name" value="EF_Hand_1_Ca_BS"/>
</dbReference>
<evidence type="ECO:0000313" key="8">
    <source>
        <dbReference type="EMBL" id="CAF1139855.1"/>
    </source>
</evidence>
<evidence type="ECO:0000313" key="9">
    <source>
        <dbReference type="EMBL" id="CAF3903618.1"/>
    </source>
</evidence>
<sequence length="188" mass="22161">MGTKQSKKNLTENDIQMIEKHTGLSRNDIENWHAAFILDCPSGTLNKEQFIRFYSDLYPDAAKAKTYSQYVFRAFDKDKSGYIDFCEFLIAFSIAGRQNTDRERITWIFNMYDTDHNGYIDRNEMIEMLDAIFDMLNVDRRALENTPEYRVQMIMTTLDRDMDDRISSEEFIDGVCKDNVIRKLLLPD</sequence>
<dbReference type="SUPFAM" id="SSF47473">
    <property type="entry name" value="EF-hand"/>
    <property type="match status" value="1"/>
</dbReference>
<dbReference type="Pfam" id="PF13499">
    <property type="entry name" value="EF-hand_7"/>
    <property type="match status" value="1"/>
</dbReference>
<keyword evidence="2" id="KW-0519">Myristate</keyword>
<evidence type="ECO:0000256" key="3">
    <source>
        <dbReference type="ARBA" id="ARBA00022723"/>
    </source>
</evidence>
<keyword evidence="5" id="KW-0106">Calcium</keyword>
<dbReference type="EMBL" id="CAJNOQ010006573">
    <property type="protein sequence ID" value="CAF1139855.1"/>
    <property type="molecule type" value="Genomic_DNA"/>
</dbReference>
<name>A0A814S386_9BILA</name>
<feature type="domain" description="EF-hand" evidence="7">
    <location>
        <begin position="63"/>
        <end position="98"/>
    </location>
</feature>
<dbReference type="GO" id="GO:0005509">
    <property type="term" value="F:calcium ion binding"/>
    <property type="evidence" value="ECO:0007669"/>
    <property type="project" value="InterPro"/>
</dbReference>
<dbReference type="PANTHER" id="PTHR23055">
    <property type="entry name" value="CALCIUM BINDING PROTEINS"/>
    <property type="match status" value="1"/>
</dbReference>
<comment type="similarity">
    <text evidence="1">Belongs to the recoverin family.</text>
</comment>
<reference evidence="8" key="1">
    <citation type="submission" date="2021-02" db="EMBL/GenBank/DDBJ databases">
        <authorList>
            <person name="Nowell W R."/>
        </authorList>
    </citation>
    <scope>NUCLEOTIDE SEQUENCE</scope>
</reference>